<sequence length="444" mass="51418">MFAEHVLLKKGLRNDSLWTIHFSYRLFRRIPFFFDMHVLLKSQYWPRARIETITRKRIAALIRDSNMVPFWRDVFSRSGVDPYVFAADDLSKLPITSKKNLLDRDVGYITNERYINGSFWDRTSGSTGMPFRFYQDRGYVLRMYALCERMLRTAGGGRRFPVISMRARERQGFAFTSYAFFFIGGYNFIRHRFKDFVALASSHKKGFILYGFVSPLLELARVMREKNIFLPIRGVIATGEELLPEARGVMAEAFGANIYTCYPAQELGWLAFECEHHKLHINEESYLVEIIDIQGHSTPAGDEGRVVVTAFEQRVMPFIRYFTGDLGTIDTTPCTCGRTLRTMRLKGREAHMIELTRGRKVPLLELASVFDRFFQSIRQYQIVHTAPLAFTVKVIPGKLYDEQKAAMERALMEKMLPTVRITWEIVDDIPPAASGKAVYFVRTF</sequence>
<name>A0A0G1XMA1_9BACT</name>
<dbReference type="AlphaFoldDB" id="A0A0G1XMA1"/>
<protein>
    <submittedName>
        <fullName evidence="1">Capsular polysaccharide biosynthesis protein CapK</fullName>
    </submittedName>
</protein>
<proteinExistence type="predicted"/>
<dbReference type="InterPro" id="IPR042099">
    <property type="entry name" value="ANL_N_sf"/>
</dbReference>
<dbReference type="PANTHER" id="PTHR36932">
    <property type="entry name" value="CAPSULAR POLYSACCHARIDE BIOSYNTHESIS PROTEIN"/>
    <property type="match status" value="1"/>
</dbReference>
<gene>
    <name evidence="1" type="ORF">UY74_C0001G0009</name>
</gene>
<dbReference type="SUPFAM" id="SSF56801">
    <property type="entry name" value="Acetyl-CoA synthetase-like"/>
    <property type="match status" value="1"/>
</dbReference>
<dbReference type="Proteomes" id="UP000034445">
    <property type="component" value="Unassembled WGS sequence"/>
</dbReference>
<evidence type="ECO:0000313" key="2">
    <source>
        <dbReference type="Proteomes" id="UP000034445"/>
    </source>
</evidence>
<accession>A0A0G1XMA1</accession>
<reference evidence="1 2" key="1">
    <citation type="journal article" date="2015" name="Nature">
        <title>rRNA introns, odd ribosomes, and small enigmatic genomes across a large radiation of phyla.</title>
        <authorList>
            <person name="Brown C.T."/>
            <person name="Hug L.A."/>
            <person name="Thomas B.C."/>
            <person name="Sharon I."/>
            <person name="Castelle C.J."/>
            <person name="Singh A."/>
            <person name="Wilkins M.J."/>
            <person name="Williams K.H."/>
            <person name="Banfield J.F."/>
        </authorList>
    </citation>
    <scope>NUCLEOTIDE SEQUENCE [LARGE SCALE GENOMIC DNA]</scope>
</reference>
<dbReference type="InterPro" id="IPR053158">
    <property type="entry name" value="CapK_Type1_Caps_Biosynth"/>
</dbReference>
<dbReference type="PANTHER" id="PTHR36932:SF1">
    <property type="entry name" value="CAPSULAR POLYSACCHARIDE BIOSYNTHESIS PROTEIN"/>
    <property type="match status" value="1"/>
</dbReference>
<dbReference type="EMBL" id="LCRF01000001">
    <property type="protein sequence ID" value="KKW32036.1"/>
    <property type="molecule type" value="Genomic_DNA"/>
</dbReference>
<organism evidence="1 2">
    <name type="scientific">Candidatus Kaiserbacteria bacterium GW2011_GWC2_52_8b</name>
    <dbReference type="NCBI Taxonomy" id="1618676"/>
    <lineage>
        <taxon>Bacteria</taxon>
        <taxon>Candidatus Kaiseribacteriota</taxon>
    </lineage>
</organism>
<evidence type="ECO:0000313" key="1">
    <source>
        <dbReference type="EMBL" id="KKW32036.1"/>
    </source>
</evidence>
<dbReference type="Gene3D" id="3.40.50.12780">
    <property type="entry name" value="N-terminal domain of ligase-like"/>
    <property type="match status" value="1"/>
</dbReference>
<comment type="caution">
    <text evidence="1">The sequence shown here is derived from an EMBL/GenBank/DDBJ whole genome shotgun (WGS) entry which is preliminary data.</text>
</comment>